<protein>
    <submittedName>
        <fullName evidence="1">Uncharacterized protein</fullName>
    </submittedName>
</protein>
<dbReference type="Proteomes" id="UP000187209">
    <property type="component" value="Unassembled WGS sequence"/>
</dbReference>
<organism evidence="1 2">
    <name type="scientific">Stentor coeruleus</name>
    <dbReference type="NCBI Taxonomy" id="5963"/>
    <lineage>
        <taxon>Eukaryota</taxon>
        <taxon>Sar</taxon>
        <taxon>Alveolata</taxon>
        <taxon>Ciliophora</taxon>
        <taxon>Postciliodesmatophora</taxon>
        <taxon>Heterotrichea</taxon>
        <taxon>Heterotrichida</taxon>
        <taxon>Stentoridae</taxon>
        <taxon>Stentor</taxon>
    </lineage>
</organism>
<accession>A0A1R2D2Y3</accession>
<evidence type="ECO:0000313" key="2">
    <source>
        <dbReference type="Proteomes" id="UP000187209"/>
    </source>
</evidence>
<dbReference type="EMBL" id="MPUH01000010">
    <property type="protein sequence ID" value="OMJ95608.1"/>
    <property type="molecule type" value="Genomic_DNA"/>
</dbReference>
<gene>
    <name evidence="1" type="ORF">SteCoe_1036</name>
</gene>
<reference evidence="1 2" key="1">
    <citation type="submission" date="2016-11" db="EMBL/GenBank/DDBJ databases">
        <title>The macronuclear genome of Stentor coeruleus: a giant cell with tiny introns.</title>
        <authorList>
            <person name="Slabodnick M."/>
            <person name="Ruby J.G."/>
            <person name="Reiff S.B."/>
            <person name="Swart E.C."/>
            <person name="Gosai S."/>
            <person name="Prabakaran S."/>
            <person name="Witkowska E."/>
            <person name="Larue G.E."/>
            <person name="Fisher S."/>
            <person name="Freeman R.M."/>
            <person name="Gunawardena J."/>
            <person name="Chu W."/>
            <person name="Stover N.A."/>
            <person name="Gregory B.D."/>
            <person name="Nowacki M."/>
            <person name="Derisi J."/>
            <person name="Roy S.W."/>
            <person name="Marshall W.F."/>
            <person name="Sood P."/>
        </authorList>
    </citation>
    <scope>NUCLEOTIDE SEQUENCE [LARGE SCALE GENOMIC DNA]</scope>
    <source>
        <strain evidence="1">WM001</strain>
    </source>
</reference>
<proteinExistence type="predicted"/>
<name>A0A1R2D2Y3_9CILI</name>
<keyword evidence="2" id="KW-1185">Reference proteome</keyword>
<comment type="caution">
    <text evidence="1">The sequence shown here is derived from an EMBL/GenBank/DDBJ whole genome shotgun (WGS) entry which is preliminary data.</text>
</comment>
<dbReference type="AlphaFoldDB" id="A0A1R2D2Y3"/>
<evidence type="ECO:0000313" key="1">
    <source>
        <dbReference type="EMBL" id="OMJ95608.1"/>
    </source>
</evidence>
<sequence length="200" mass="22437">MGNKGSLFLPCCDQGLPSSRNGIEDYGFSNSGPVKATRKKCSIATSETISIAPIHNYSNRSSVTEFIVNKSESTAEAMFKTPERTRSHMYSVLSSPGRSRNFDSSDVFSSNSRNQCVNLVEQVRSRSLANTPKTSLSSEYKIDDLSSRQIYEILKQKSLISKSSNDSRKLKSSVNIKKRNTGNYNPLKLERYSRSNYIYK</sequence>